<protein>
    <recommendedName>
        <fullName evidence="7">LITAF domain-containing protein</fullName>
    </recommendedName>
</protein>
<feature type="domain" description="LITAF" evidence="7">
    <location>
        <begin position="160"/>
        <end position="246"/>
    </location>
</feature>
<proteinExistence type="inferred from homology"/>
<dbReference type="Proteomes" id="UP000692954">
    <property type="component" value="Unassembled WGS sequence"/>
</dbReference>
<dbReference type="EMBL" id="CAJJDN010000027">
    <property type="protein sequence ID" value="CAD8070538.1"/>
    <property type="molecule type" value="Genomic_DNA"/>
</dbReference>
<dbReference type="SMART" id="SM00714">
    <property type="entry name" value="LITAF"/>
    <property type="match status" value="1"/>
</dbReference>
<dbReference type="InterPro" id="IPR006629">
    <property type="entry name" value="LITAF"/>
</dbReference>
<comment type="caution">
    <text evidence="8">The sequence shown here is derived from an EMBL/GenBank/DDBJ whole genome shotgun (WGS) entry which is preliminary data.</text>
</comment>
<gene>
    <name evidence="8" type="ORF">PSON_ATCC_30995.1.T0270045</name>
</gene>
<name>A0A8S1LQE4_9CILI</name>
<dbReference type="AlphaFoldDB" id="A0A8S1LQE4"/>
<evidence type="ECO:0000259" key="7">
    <source>
        <dbReference type="PROSITE" id="PS51837"/>
    </source>
</evidence>
<feature type="transmembrane region" description="Helical" evidence="6">
    <location>
        <begin position="201"/>
        <end position="224"/>
    </location>
</feature>
<evidence type="ECO:0000313" key="9">
    <source>
        <dbReference type="Proteomes" id="UP000692954"/>
    </source>
</evidence>
<evidence type="ECO:0000256" key="1">
    <source>
        <dbReference type="ARBA" id="ARBA00004170"/>
    </source>
</evidence>
<dbReference type="PANTHER" id="PTHR23292">
    <property type="entry name" value="LIPOPOLYSACCHARIDE-INDUCED TUMOR NECROSIS FACTOR-ALPHA FACTOR"/>
    <property type="match status" value="1"/>
</dbReference>
<keyword evidence="6" id="KW-1133">Transmembrane helix</keyword>
<keyword evidence="9" id="KW-1185">Reference proteome</keyword>
<keyword evidence="4" id="KW-0862">Zinc</keyword>
<dbReference type="PROSITE" id="PS51837">
    <property type="entry name" value="LITAF"/>
    <property type="match status" value="1"/>
</dbReference>
<evidence type="ECO:0000256" key="6">
    <source>
        <dbReference type="SAM" id="Phobius"/>
    </source>
</evidence>
<sequence>METLSEDLDRLHQENRKLNENQNKWFKINGQKIEYCNSKKYQVSTEIGNVSNEKIELMFKEIKNFLMRLILLLTNSQNNNWNMKMIDFIINYMNQFSQQTSQRIAMQQSDGNEIFIHIQNNADRYNIKSENEKNFNQPMIPDQVIESTTIKPKPLTFEQIELVSSTQVSGDGHVKSVRVQCPQCKEKVNTVIIRKAGTQTYLASCILLLCSFGLVCVSCLPCIIDDCKDVRHSCPTCKIPLGKTQFKILN</sequence>
<evidence type="ECO:0000256" key="3">
    <source>
        <dbReference type="ARBA" id="ARBA00022723"/>
    </source>
</evidence>
<evidence type="ECO:0000256" key="2">
    <source>
        <dbReference type="ARBA" id="ARBA00005975"/>
    </source>
</evidence>
<evidence type="ECO:0000313" key="8">
    <source>
        <dbReference type="EMBL" id="CAD8070538.1"/>
    </source>
</evidence>
<accession>A0A8S1LQE4</accession>
<keyword evidence="3" id="KW-0479">Metal-binding</keyword>
<dbReference type="InterPro" id="IPR037519">
    <property type="entry name" value="LITAF_fam"/>
</dbReference>
<reference evidence="8" key="1">
    <citation type="submission" date="2021-01" db="EMBL/GenBank/DDBJ databases">
        <authorList>
            <consortium name="Genoscope - CEA"/>
            <person name="William W."/>
        </authorList>
    </citation>
    <scope>NUCLEOTIDE SEQUENCE</scope>
</reference>
<keyword evidence="6" id="KW-0812">Transmembrane</keyword>
<dbReference type="Pfam" id="PF10601">
    <property type="entry name" value="zf-LITAF-like"/>
    <property type="match status" value="1"/>
</dbReference>
<dbReference type="GO" id="GO:0008270">
    <property type="term" value="F:zinc ion binding"/>
    <property type="evidence" value="ECO:0007669"/>
    <property type="project" value="TreeGrafter"/>
</dbReference>
<comment type="similarity">
    <text evidence="2">Belongs to the CDIP1/LITAF family.</text>
</comment>
<organism evidence="8 9">
    <name type="scientific">Paramecium sonneborni</name>
    <dbReference type="NCBI Taxonomy" id="65129"/>
    <lineage>
        <taxon>Eukaryota</taxon>
        <taxon>Sar</taxon>
        <taxon>Alveolata</taxon>
        <taxon>Ciliophora</taxon>
        <taxon>Intramacronucleata</taxon>
        <taxon>Oligohymenophorea</taxon>
        <taxon>Peniculida</taxon>
        <taxon>Parameciidae</taxon>
        <taxon>Paramecium</taxon>
    </lineage>
</organism>
<evidence type="ECO:0000256" key="4">
    <source>
        <dbReference type="ARBA" id="ARBA00022833"/>
    </source>
</evidence>
<comment type="subcellular location">
    <subcellularLocation>
        <location evidence="1">Membrane</location>
        <topology evidence="1">Peripheral membrane protein</topology>
    </subcellularLocation>
</comment>
<dbReference type="GO" id="GO:0016020">
    <property type="term" value="C:membrane"/>
    <property type="evidence" value="ECO:0007669"/>
    <property type="project" value="UniProtKB-SubCell"/>
</dbReference>
<keyword evidence="5 6" id="KW-0472">Membrane</keyword>
<evidence type="ECO:0000256" key="5">
    <source>
        <dbReference type="ARBA" id="ARBA00023136"/>
    </source>
</evidence>
<dbReference type="OrthoDB" id="5852176at2759"/>
<dbReference type="PANTHER" id="PTHR23292:SF6">
    <property type="entry name" value="FI16602P1-RELATED"/>
    <property type="match status" value="1"/>
</dbReference>